<gene>
    <name evidence="2" type="ORF">PPERSA_07863</name>
</gene>
<sequence>MATLQNQSKDQVIQNLNDKNNECQITQDKLKIKENLQKLDKQEIINKYLEKYQLVQELQKDQENEIKNINIKFQLQEQKYKDKVLQLEEDFKETIINQEKQILDLKQELKSYTEDFLELEHKSQEGKQNIIEKLQNQIQKQKQDFQKELSELQNQIQQKDQLIKEIEEKNISLEDQETELILSLKKHRRTITDQNSQKSKLNEKLNKILNQKDTDIKKLKEQNQLEQERVKLLEEKLQQSFENSKELALTTKVE</sequence>
<name>A0A0V0QCA1_PSEPJ</name>
<keyword evidence="3" id="KW-1185">Reference proteome</keyword>
<dbReference type="EMBL" id="LDAU01000204">
    <property type="protein sequence ID" value="KRW99786.1"/>
    <property type="molecule type" value="Genomic_DNA"/>
</dbReference>
<evidence type="ECO:0000256" key="1">
    <source>
        <dbReference type="SAM" id="Coils"/>
    </source>
</evidence>
<accession>A0A0V0QCA1</accession>
<evidence type="ECO:0000313" key="3">
    <source>
        <dbReference type="Proteomes" id="UP000054937"/>
    </source>
</evidence>
<keyword evidence="1" id="KW-0175">Coiled coil</keyword>
<proteinExistence type="predicted"/>
<dbReference type="AlphaFoldDB" id="A0A0V0QCA1"/>
<dbReference type="Proteomes" id="UP000054937">
    <property type="component" value="Unassembled WGS sequence"/>
</dbReference>
<organism evidence="2 3">
    <name type="scientific">Pseudocohnilembus persalinus</name>
    <name type="common">Ciliate</name>
    <dbReference type="NCBI Taxonomy" id="266149"/>
    <lineage>
        <taxon>Eukaryota</taxon>
        <taxon>Sar</taxon>
        <taxon>Alveolata</taxon>
        <taxon>Ciliophora</taxon>
        <taxon>Intramacronucleata</taxon>
        <taxon>Oligohymenophorea</taxon>
        <taxon>Scuticociliatia</taxon>
        <taxon>Philasterida</taxon>
        <taxon>Pseudocohnilembidae</taxon>
        <taxon>Pseudocohnilembus</taxon>
    </lineage>
</organism>
<evidence type="ECO:0000313" key="2">
    <source>
        <dbReference type="EMBL" id="KRW99786.1"/>
    </source>
</evidence>
<reference evidence="2 3" key="1">
    <citation type="journal article" date="2015" name="Sci. Rep.">
        <title>Genome of the facultative scuticociliatosis pathogen Pseudocohnilembus persalinus provides insight into its virulence through horizontal gene transfer.</title>
        <authorList>
            <person name="Xiong J."/>
            <person name="Wang G."/>
            <person name="Cheng J."/>
            <person name="Tian M."/>
            <person name="Pan X."/>
            <person name="Warren A."/>
            <person name="Jiang C."/>
            <person name="Yuan D."/>
            <person name="Miao W."/>
        </authorList>
    </citation>
    <scope>NUCLEOTIDE SEQUENCE [LARGE SCALE GENOMIC DNA]</scope>
    <source>
        <strain evidence="2">36N120E</strain>
    </source>
</reference>
<feature type="coiled-coil region" evidence="1">
    <location>
        <begin position="9"/>
        <end position="243"/>
    </location>
</feature>
<dbReference type="InParanoid" id="A0A0V0QCA1"/>
<protein>
    <submittedName>
        <fullName evidence="2">Uncharacterized protein</fullName>
    </submittedName>
</protein>
<comment type="caution">
    <text evidence="2">The sequence shown here is derived from an EMBL/GenBank/DDBJ whole genome shotgun (WGS) entry which is preliminary data.</text>
</comment>